<keyword evidence="3" id="KW-1185">Reference proteome</keyword>
<dbReference type="EMBL" id="WUUQ01000001">
    <property type="protein sequence ID" value="MXQ73029.1"/>
    <property type="molecule type" value="Genomic_DNA"/>
</dbReference>
<feature type="domain" description="Arylsulfotransferase N-terminal" evidence="1">
    <location>
        <begin position="83"/>
        <end position="170"/>
    </location>
</feature>
<dbReference type="RefSeq" id="WP_160624457.1">
    <property type="nucleotide sequence ID" value="NZ_WUUQ01000001.1"/>
</dbReference>
<dbReference type="Pfam" id="PF05935">
    <property type="entry name" value="Arylsulfotrans"/>
    <property type="match status" value="1"/>
</dbReference>
<dbReference type="InterPro" id="IPR010262">
    <property type="entry name" value="Arylsulfotransferase_bact"/>
</dbReference>
<dbReference type="PANTHER" id="PTHR35340:SF5">
    <property type="entry name" value="ASST-DOMAIN-CONTAINING PROTEIN"/>
    <property type="match status" value="1"/>
</dbReference>
<evidence type="ECO:0000259" key="1">
    <source>
        <dbReference type="Pfam" id="PF17425"/>
    </source>
</evidence>
<dbReference type="Gene3D" id="2.60.40.3100">
    <property type="entry name" value="Arylsulphate sulphotransferase monomer, N-terminal domain"/>
    <property type="match status" value="1"/>
</dbReference>
<dbReference type="Pfam" id="PF17425">
    <property type="entry name" value="Arylsulfotran_N"/>
    <property type="match status" value="1"/>
</dbReference>
<comment type="caution">
    <text evidence="2">The sequence shown here is derived from an EMBL/GenBank/DDBJ whole genome shotgun (WGS) entry which is preliminary data.</text>
</comment>
<dbReference type="InterPro" id="IPR053143">
    <property type="entry name" value="Arylsulfate_ST"/>
</dbReference>
<evidence type="ECO:0000313" key="2">
    <source>
        <dbReference type="EMBL" id="MXQ73029.1"/>
    </source>
</evidence>
<sequence>MKRFLTYGKRILIAIVCFTALFFVAQYSVYADFDQSEDIVYKTLTYTNDTSKPYNTALSNEAQRQIDQYLWLGNYTFDHILAIADPYQTNTNALNIYFKTEEAVSVTYTIHVEASNISDFTRTLKNDDKSGYTTDHAYQLIGLIPDMDNIITLKLTDKNGNIVNQKSFTYHAGPLKGKEDVQLKLEKGTSTEALSNGLYTVLGNDSDDQDFVYLYDNEGVLRSEMPINGYRSHRMLFDEDYLYMSVSQYKMAKLSRLGRVEEVYKTGSYEIHHDYVFDETGNILILATDTTSETEEDLVIRLNLKTGEIHEILDLADLFGDYKKTAALPKDADTLDWMHINTLQLMDDHSILLSSRETSTIIKIKDYDTSPSIDYMIGNEEFWTASGYDSNLLSQEGEFVLQSGQHTVTYVADDDLPEGQYYVYMFNNNNTISATRPDFDWKTYYPGTGTAVKGDASYYYRYLVDETARTFTLVDSMPVDYSGYVSSAQEYEGNLIVDSGMADTFTEYDAHHELIAKFTIQAEKFIYRIYKYTYEGFWFQ</sequence>
<dbReference type="Proteomes" id="UP000434036">
    <property type="component" value="Unassembled WGS sequence"/>
</dbReference>
<reference evidence="2 3" key="2">
    <citation type="submission" date="2020-01" db="EMBL/GenBank/DDBJ databases">
        <title>Clostridiaceae sp. nov. isolated from the gut of human by culturomics.</title>
        <authorList>
            <person name="Chang Y."/>
        </authorList>
    </citation>
    <scope>NUCLEOTIDE SEQUENCE [LARGE SCALE GENOMIC DNA]</scope>
    <source>
        <strain evidence="2 3">DONG20-135</strain>
    </source>
</reference>
<dbReference type="AlphaFoldDB" id="A0A6N8U8Y7"/>
<evidence type="ECO:0000313" key="3">
    <source>
        <dbReference type="Proteomes" id="UP000434036"/>
    </source>
</evidence>
<name>A0A6N8U8Y7_9FIRM</name>
<gene>
    <name evidence="2" type="ORF">GSF08_03650</name>
</gene>
<dbReference type="GO" id="GO:0004062">
    <property type="term" value="F:aryl sulfotransferase activity"/>
    <property type="evidence" value="ECO:0007669"/>
    <property type="project" value="InterPro"/>
</dbReference>
<accession>A0A6N8U8Y7</accession>
<dbReference type="PANTHER" id="PTHR35340">
    <property type="entry name" value="PQQ ENZYME REPEAT PROTEIN-RELATED"/>
    <property type="match status" value="1"/>
</dbReference>
<protein>
    <recommendedName>
        <fullName evidence="1">Arylsulfotransferase N-terminal domain-containing protein</fullName>
    </recommendedName>
</protein>
<reference evidence="2 3" key="1">
    <citation type="submission" date="2019-12" db="EMBL/GenBank/DDBJ databases">
        <authorList>
            <person name="Yang R."/>
        </authorList>
    </citation>
    <scope>NUCLEOTIDE SEQUENCE [LARGE SCALE GENOMIC DNA]</scope>
    <source>
        <strain evidence="2 3">DONG20-135</strain>
    </source>
</reference>
<dbReference type="InterPro" id="IPR038477">
    <property type="entry name" value="ASST_N_sf"/>
</dbReference>
<organism evidence="2 3">
    <name type="scientific">Copranaerobaculum intestinale</name>
    <dbReference type="NCBI Taxonomy" id="2692629"/>
    <lineage>
        <taxon>Bacteria</taxon>
        <taxon>Bacillati</taxon>
        <taxon>Bacillota</taxon>
        <taxon>Erysipelotrichia</taxon>
        <taxon>Erysipelotrichales</taxon>
        <taxon>Erysipelotrichaceae</taxon>
        <taxon>Copranaerobaculum</taxon>
    </lineage>
</organism>
<dbReference type="InterPro" id="IPR035391">
    <property type="entry name" value="Arylsulfotran_N"/>
</dbReference>
<proteinExistence type="predicted"/>